<dbReference type="GeneID" id="18165450"/>
<sequence>MLLAFVKSIWVTWASKLSVSRSSSVSSIAQRTLLPALFQARKAQSEPLSHQDNTARSRHSRSRYNDEKPCLVFGPDNGSHNACFFCRVEFPDDATKWVVQMPIELALHRPWDKLISEVATSKHLQKHTTISIPVVRAYGRGESLACDDTAQMFLVSNYIRGRPLEPPMLFQLEQSIRTRLYNQIHDAFLQLRQLEFSTMGSLTHWTGRANQWLAICSPLPTTSSPFVDIYSCAGLSEKAPRNALPQSHHRRARQRPVCPEFTGTCAYHTSSSNLQVQGFLDWEFSNIVPLPLFAPPSWATDHDDPGLHYLSFDFRTELHRAATSARRIPSSYTSGIQAETSSPARLSVLRSLCALLVMWRTCSTGDLRKNSETDCMRQSLDSSTLTKTMPPRPSGEQRETQQ</sequence>
<keyword evidence="3" id="KW-1185">Reference proteome</keyword>
<dbReference type="Proteomes" id="UP000001610">
    <property type="component" value="Unassembled WGS sequence"/>
</dbReference>
<dbReference type="OrthoDB" id="10003767at2759"/>
<evidence type="ECO:0000313" key="2">
    <source>
        <dbReference type="EMBL" id="EGX95152.1"/>
    </source>
</evidence>
<evidence type="ECO:0000313" key="3">
    <source>
        <dbReference type="Proteomes" id="UP000001610"/>
    </source>
</evidence>
<dbReference type="InterPro" id="IPR011009">
    <property type="entry name" value="Kinase-like_dom_sf"/>
</dbReference>
<evidence type="ECO:0008006" key="4">
    <source>
        <dbReference type="Google" id="ProtNLM"/>
    </source>
</evidence>
<feature type="region of interest" description="Disordered" evidence="1">
    <location>
        <begin position="373"/>
        <end position="402"/>
    </location>
</feature>
<dbReference type="EMBL" id="JH126400">
    <property type="protein sequence ID" value="EGX95152.1"/>
    <property type="molecule type" value="Genomic_DNA"/>
</dbReference>
<dbReference type="InterPro" id="IPR051678">
    <property type="entry name" value="AGP_Transferase"/>
</dbReference>
<dbReference type="PANTHER" id="PTHR21310">
    <property type="entry name" value="AMINOGLYCOSIDE PHOSPHOTRANSFERASE-RELATED-RELATED"/>
    <property type="match status" value="1"/>
</dbReference>
<reference evidence="2 3" key="1">
    <citation type="journal article" date="2011" name="Genome Biol.">
        <title>Genome sequence of the insect pathogenic fungus Cordyceps militaris, a valued traditional Chinese medicine.</title>
        <authorList>
            <person name="Zheng P."/>
            <person name="Xia Y."/>
            <person name="Xiao G."/>
            <person name="Xiong C."/>
            <person name="Hu X."/>
            <person name="Zhang S."/>
            <person name="Zheng H."/>
            <person name="Huang Y."/>
            <person name="Zhou Y."/>
            <person name="Wang S."/>
            <person name="Zhao G.P."/>
            <person name="Liu X."/>
            <person name="St Leger R.J."/>
            <person name="Wang C."/>
        </authorList>
    </citation>
    <scope>NUCLEOTIDE SEQUENCE [LARGE SCALE GENOMIC DNA]</scope>
    <source>
        <strain evidence="2 3">CM01</strain>
    </source>
</reference>
<name>G3JAN7_CORMM</name>
<dbReference type="PANTHER" id="PTHR21310:SF37">
    <property type="entry name" value="AMINOGLYCOSIDE PHOSPHOTRANSFERASE DOMAIN-CONTAINING PROTEIN"/>
    <property type="match status" value="1"/>
</dbReference>
<evidence type="ECO:0000256" key="1">
    <source>
        <dbReference type="SAM" id="MobiDB-lite"/>
    </source>
</evidence>
<dbReference type="SUPFAM" id="SSF56112">
    <property type="entry name" value="Protein kinase-like (PK-like)"/>
    <property type="match status" value="1"/>
</dbReference>
<dbReference type="HOGENOM" id="CLU_685146_0_0_1"/>
<dbReference type="KEGG" id="cmt:CCM_03424"/>
<dbReference type="InParanoid" id="G3JAN7"/>
<accession>G3JAN7</accession>
<dbReference type="RefSeq" id="XP_006668638.1">
    <property type="nucleotide sequence ID" value="XM_006668575.1"/>
</dbReference>
<organism evidence="2 3">
    <name type="scientific">Cordyceps militaris (strain CM01)</name>
    <name type="common">Caterpillar fungus</name>
    <dbReference type="NCBI Taxonomy" id="983644"/>
    <lineage>
        <taxon>Eukaryota</taxon>
        <taxon>Fungi</taxon>
        <taxon>Dikarya</taxon>
        <taxon>Ascomycota</taxon>
        <taxon>Pezizomycotina</taxon>
        <taxon>Sordariomycetes</taxon>
        <taxon>Hypocreomycetidae</taxon>
        <taxon>Hypocreales</taxon>
        <taxon>Cordycipitaceae</taxon>
        <taxon>Cordyceps</taxon>
    </lineage>
</organism>
<proteinExistence type="predicted"/>
<dbReference type="AlphaFoldDB" id="G3JAN7"/>
<dbReference type="VEuPathDB" id="FungiDB:CCM_03424"/>
<gene>
    <name evidence="2" type="ORF">CCM_03424</name>
</gene>
<protein>
    <recommendedName>
        <fullName evidence="4">Kinase-like domain</fullName>
    </recommendedName>
</protein>